<accession>A0A0A9AY47</accession>
<proteinExistence type="predicted"/>
<dbReference type="NCBIfam" id="TIGR00756">
    <property type="entry name" value="PPR"/>
    <property type="match status" value="1"/>
</dbReference>
<dbReference type="InterPro" id="IPR002885">
    <property type="entry name" value="PPR_rpt"/>
</dbReference>
<dbReference type="InterPro" id="IPR011990">
    <property type="entry name" value="TPR-like_helical_dom_sf"/>
</dbReference>
<protein>
    <recommendedName>
        <fullName evidence="4">Pentatricopeptide repeat-containing protein</fullName>
    </recommendedName>
</protein>
<keyword evidence="1" id="KW-0677">Repeat</keyword>
<dbReference type="AlphaFoldDB" id="A0A0A9AY47"/>
<organism evidence="3">
    <name type="scientific">Arundo donax</name>
    <name type="common">Giant reed</name>
    <name type="synonym">Donax arundinaceus</name>
    <dbReference type="NCBI Taxonomy" id="35708"/>
    <lineage>
        <taxon>Eukaryota</taxon>
        <taxon>Viridiplantae</taxon>
        <taxon>Streptophyta</taxon>
        <taxon>Embryophyta</taxon>
        <taxon>Tracheophyta</taxon>
        <taxon>Spermatophyta</taxon>
        <taxon>Magnoliopsida</taxon>
        <taxon>Liliopsida</taxon>
        <taxon>Poales</taxon>
        <taxon>Poaceae</taxon>
        <taxon>PACMAD clade</taxon>
        <taxon>Arundinoideae</taxon>
        <taxon>Arundineae</taxon>
        <taxon>Arundo</taxon>
    </lineage>
</organism>
<keyword evidence="2" id="KW-0809">Transit peptide</keyword>
<evidence type="ECO:0008006" key="4">
    <source>
        <dbReference type="Google" id="ProtNLM"/>
    </source>
</evidence>
<name>A0A0A9AY47_ARUDO</name>
<evidence type="ECO:0000313" key="3">
    <source>
        <dbReference type="EMBL" id="JAD54813.1"/>
    </source>
</evidence>
<dbReference type="EMBL" id="GBRH01243082">
    <property type="protein sequence ID" value="JAD54813.1"/>
    <property type="molecule type" value="Transcribed_RNA"/>
</dbReference>
<reference evidence="3" key="1">
    <citation type="submission" date="2014-09" db="EMBL/GenBank/DDBJ databases">
        <authorList>
            <person name="Magalhaes I.L.F."/>
            <person name="Oliveira U."/>
            <person name="Santos F.R."/>
            <person name="Vidigal T.H.D.A."/>
            <person name="Brescovit A.D."/>
            <person name="Santos A.J."/>
        </authorList>
    </citation>
    <scope>NUCLEOTIDE SEQUENCE</scope>
    <source>
        <tissue evidence="3">Shoot tissue taken approximately 20 cm above the soil surface</tissue>
    </source>
</reference>
<dbReference type="Gene3D" id="1.25.40.10">
    <property type="entry name" value="Tetratricopeptide repeat domain"/>
    <property type="match status" value="1"/>
</dbReference>
<dbReference type="Pfam" id="PF01535">
    <property type="entry name" value="PPR"/>
    <property type="match status" value="2"/>
</dbReference>
<evidence type="ECO:0000256" key="1">
    <source>
        <dbReference type="ARBA" id="ARBA00022737"/>
    </source>
</evidence>
<evidence type="ECO:0000256" key="2">
    <source>
        <dbReference type="ARBA" id="ARBA00022946"/>
    </source>
</evidence>
<reference evidence="3" key="2">
    <citation type="journal article" date="2015" name="Data Brief">
        <title>Shoot transcriptome of the giant reed, Arundo donax.</title>
        <authorList>
            <person name="Barrero R.A."/>
            <person name="Guerrero F.D."/>
            <person name="Moolhuijzen P."/>
            <person name="Goolsby J.A."/>
            <person name="Tidwell J."/>
            <person name="Bellgard S.E."/>
            <person name="Bellgard M.I."/>
        </authorList>
    </citation>
    <scope>NUCLEOTIDE SEQUENCE</scope>
    <source>
        <tissue evidence="3">Shoot tissue taken approximately 20 cm above the soil surface</tissue>
    </source>
</reference>
<sequence length="52" mass="5581">MYADAGLLRDAREVFDGMAERDCVLWNVMMDGCIKGGDVASAPVGIYADSQP</sequence>